<evidence type="ECO:0008006" key="3">
    <source>
        <dbReference type="Google" id="ProtNLM"/>
    </source>
</evidence>
<evidence type="ECO:0000313" key="1">
    <source>
        <dbReference type="EMBL" id="MFD1735405.1"/>
    </source>
</evidence>
<comment type="caution">
    <text evidence="1">The sequence shown here is derived from an EMBL/GenBank/DDBJ whole genome shotgun (WGS) entry which is preliminary data.</text>
</comment>
<keyword evidence="2" id="KW-1185">Reference proteome</keyword>
<gene>
    <name evidence="1" type="ORF">ACFSCX_02400</name>
</gene>
<evidence type="ECO:0000313" key="2">
    <source>
        <dbReference type="Proteomes" id="UP001597214"/>
    </source>
</evidence>
<organism evidence="1 2">
    <name type="scientific">Bacillus salitolerans</name>
    <dbReference type="NCBI Taxonomy" id="1437434"/>
    <lineage>
        <taxon>Bacteria</taxon>
        <taxon>Bacillati</taxon>
        <taxon>Bacillota</taxon>
        <taxon>Bacilli</taxon>
        <taxon>Bacillales</taxon>
        <taxon>Bacillaceae</taxon>
        <taxon>Bacillus</taxon>
    </lineage>
</organism>
<name>A0ABW4LJM9_9BACI</name>
<dbReference type="EMBL" id="JBHUEM010000003">
    <property type="protein sequence ID" value="MFD1735405.1"/>
    <property type="molecule type" value="Genomic_DNA"/>
</dbReference>
<dbReference type="Proteomes" id="UP001597214">
    <property type="component" value="Unassembled WGS sequence"/>
</dbReference>
<dbReference type="RefSeq" id="WP_377926505.1">
    <property type="nucleotide sequence ID" value="NZ_JBHUEM010000003.1"/>
</dbReference>
<protein>
    <recommendedName>
        <fullName evidence="3">Fur-regulated basic protein FbpA</fullName>
    </recommendedName>
</protein>
<proteinExistence type="predicted"/>
<reference evidence="2" key="1">
    <citation type="journal article" date="2019" name="Int. J. Syst. Evol. Microbiol.">
        <title>The Global Catalogue of Microorganisms (GCM) 10K type strain sequencing project: providing services to taxonomists for standard genome sequencing and annotation.</title>
        <authorList>
            <consortium name="The Broad Institute Genomics Platform"/>
            <consortium name="The Broad Institute Genome Sequencing Center for Infectious Disease"/>
            <person name="Wu L."/>
            <person name="Ma J."/>
        </authorList>
    </citation>
    <scope>NUCLEOTIDE SEQUENCE [LARGE SCALE GENOMIC DNA]</scope>
    <source>
        <strain evidence="2">CCUG 49339</strain>
    </source>
</reference>
<sequence>MSFMTLTNQELNKKAKEIVIEKFKEFGCQSIEKERNLYVKTKEGKALKS</sequence>
<accession>A0ABW4LJM9</accession>